<dbReference type="STRING" id="747525.W4KGW9"/>
<dbReference type="GeneID" id="20669936"/>
<proteinExistence type="predicted"/>
<dbReference type="HOGENOM" id="CLU_048619_0_0_1"/>
<evidence type="ECO:0000313" key="2">
    <source>
        <dbReference type="Proteomes" id="UP000030671"/>
    </source>
</evidence>
<keyword evidence="2" id="KW-1185">Reference proteome</keyword>
<evidence type="ECO:0000313" key="1">
    <source>
        <dbReference type="EMBL" id="ETW84570.1"/>
    </source>
</evidence>
<dbReference type="InParanoid" id="W4KGW9"/>
<protein>
    <submittedName>
        <fullName evidence="1">Uncharacterized protein</fullName>
    </submittedName>
</protein>
<dbReference type="RefSeq" id="XP_009544222.1">
    <property type="nucleotide sequence ID" value="XM_009545927.1"/>
</dbReference>
<dbReference type="AlphaFoldDB" id="W4KGW9"/>
<dbReference type="EMBL" id="KI925456">
    <property type="protein sequence ID" value="ETW84570.1"/>
    <property type="molecule type" value="Genomic_DNA"/>
</dbReference>
<dbReference type="OrthoDB" id="3363286at2759"/>
<name>W4KGW9_HETIT</name>
<gene>
    <name evidence="1" type="ORF">HETIRDRAFT_312224</name>
</gene>
<sequence length="448" mass="51331">MPRLIPRLLESLKATANTPTGKKVRPIYPASRGRVSLRQPVPPSPDFFSSRTRSILLDQQNPVLHPKDFVQHKSLPPRVRLHRNHRKRVVERDGTVGVDVPREMLAIERQWWANPYLRMLSTPLRRCTMTMQHLPTDFLIRLSPRRITPPRTSSQRTTYALLPDGLEHPKFKNLYSRKGVYISCRRDVLPHLNSLMRAPLDVKITPTRALPFYVSHLLRLRVLQDLEILTAQLEANPANAESVPLLRRLTRRELKAIRETNIIPFEGAVAVLIVPPVNRDPSTKERVAPHASSLPEHDHVIAPTTRTSPQVSSLPISVLHPTSSPEDYDSVSDFITPTQIPLYNGASLFPSKGQRAALHSRLSKLLLVERRARYKQHGRINSSDKMHYPQKDDKWARGDEKASHAFLLYSTGESVKRADTVPLAIALWRLRMWEKHDWENNDKWASII</sequence>
<dbReference type="KEGG" id="hir:HETIRDRAFT_312224"/>
<reference evidence="1 2" key="1">
    <citation type="journal article" date="2012" name="New Phytol.">
        <title>Insight into trade-off between wood decay and parasitism from the genome of a fungal forest pathogen.</title>
        <authorList>
            <person name="Olson A."/>
            <person name="Aerts A."/>
            <person name="Asiegbu F."/>
            <person name="Belbahri L."/>
            <person name="Bouzid O."/>
            <person name="Broberg A."/>
            <person name="Canback B."/>
            <person name="Coutinho P.M."/>
            <person name="Cullen D."/>
            <person name="Dalman K."/>
            <person name="Deflorio G."/>
            <person name="van Diepen L.T."/>
            <person name="Dunand C."/>
            <person name="Duplessis S."/>
            <person name="Durling M."/>
            <person name="Gonthier P."/>
            <person name="Grimwood J."/>
            <person name="Fossdal C.G."/>
            <person name="Hansson D."/>
            <person name="Henrissat B."/>
            <person name="Hietala A."/>
            <person name="Himmelstrand K."/>
            <person name="Hoffmeister D."/>
            <person name="Hogberg N."/>
            <person name="James T.Y."/>
            <person name="Karlsson M."/>
            <person name="Kohler A."/>
            <person name="Kues U."/>
            <person name="Lee Y.H."/>
            <person name="Lin Y.C."/>
            <person name="Lind M."/>
            <person name="Lindquist E."/>
            <person name="Lombard V."/>
            <person name="Lucas S."/>
            <person name="Lunden K."/>
            <person name="Morin E."/>
            <person name="Murat C."/>
            <person name="Park J."/>
            <person name="Raffaello T."/>
            <person name="Rouze P."/>
            <person name="Salamov A."/>
            <person name="Schmutz J."/>
            <person name="Solheim H."/>
            <person name="Stahlberg J."/>
            <person name="Velez H."/>
            <person name="de Vries R.P."/>
            <person name="Wiebenga A."/>
            <person name="Woodward S."/>
            <person name="Yakovlev I."/>
            <person name="Garbelotto M."/>
            <person name="Martin F."/>
            <person name="Grigoriev I.V."/>
            <person name="Stenlid J."/>
        </authorList>
    </citation>
    <scope>NUCLEOTIDE SEQUENCE [LARGE SCALE GENOMIC DNA]</scope>
    <source>
        <strain evidence="1 2">TC 32-1</strain>
    </source>
</reference>
<dbReference type="Proteomes" id="UP000030671">
    <property type="component" value="Unassembled WGS sequence"/>
</dbReference>
<dbReference type="eggNOG" id="ENOG502SDNV">
    <property type="taxonomic scope" value="Eukaryota"/>
</dbReference>
<organism evidence="1 2">
    <name type="scientific">Heterobasidion irregulare (strain TC 32-1)</name>
    <dbReference type="NCBI Taxonomy" id="747525"/>
    <lineage>
        <taxon>Eukaryota</taxon>
        <taxon>Fungi</taxon>
        <taxon>Dikarya</taxon>
        <taxon>Basidiomycota</taxon>
        <taxon>Agaricomycotina</taxon>
        <taxon>Agaricomycetes</taxon>
        <taxon>Russulales</taxon>
        <taxon>Bondarzewiaceae</taxon>
        <taxon>Heterobasidion</taxon>
        <taxon>Heterobasidion annosum species complex</taxon>
    </lineage>
</organism>
<accession>W4KGW9</accession>